<proteinExistence type="predicted"/>
<organism evidence="1 3">
    <name type="scientific">Rotaria magnacalcarata</name>
    <dbReference type="NCBI Taxonomy" id="392030"/>
    <lineage>
        <taxon>Eukaryota</taxon>
        <taxon>Metazoa</taxon>
        <taxon>Spiralia</taxon>
        <taxon>Gnathifera</taxon>
        <taxon>Rotifera</taxon>
        <taxon>Eurotatoria</taxon>
        <taxon>Bdelloidea</taxon>
        <taxon>Philodinida</taxon>
        <taxon>Philodinidae</taxon>
        <taxon>Rotaria</taxon>
    </lineage>
</organism>
<feature type="non-terminal residue" evidence="1">
    <location>
        <position position="17"/>
    </location>
</feature>
<reference evidence="1" key="1">
    <citation type="submission" date="2021-02" db="EMBL/GenBank/DDBJ databases">
        <authorList>
            <person name="Nowell W R."/>
        </authorList>
    </citation>
    <scope>NUCLEOTIDE SEQUENCE</scope>
</reference>
<evidence type="ECO:0000313" key="3">
    <source>
        <dbReference type="Proteomes" id="UP000663824"/>
    </source>
</evidence>
<gene>
    <name evidence="1" type="ORF">MBJ925_LOCUS6272</name>
    <name evidence="2" type="ORF">SMN809_LOCUS80969</name>
</gene>
<dbReference type="EMBL" id="CAJOBI010346845">
    <property type="protein sequence ID" value="CAF5218476.1"/>
    <property type="molecule type" value="Genomic_DNA"/>
</dbReference>
<comment type="caution">
    <text evidence="1">The sequence shown here is derived from an EMBL/GenBank/DDBJ whole genome shotgun (WGS) entry which is preliminary data.</text>
</comment>
<accession>A0A816LW29</accession>
<name>A0A816LW29_9BILA</name>
<evidence type="ECO:0000313" key="2">
    <source>
        <dbReference type="EMBL" id="CAF5218476.1"/>
    </source>
</evidence>
<dbReference type="AlphaFoldDB" id="A0A816LW29"/>
<sequence length="17" mass="1729">MASTSTTAPTPTPKLQP</sequence>
<protein>
    <submittedName>
        <fullName evidence="1">Uncharacterized protein</fullName>
    </submittedName>
</protein>
<dbReference type="Proteomes" id="UP000676336">
    <property type="component" value="Unassembled WGS sequence"/>
</dbReference>
<dbReference type="EMBL" id="CAJNRE010001829">
    <property type="protein sequence ID" value="CAF1959095.1"/>
    <property type="molecule type" value="Genomic_DNA"/>
</dbReference>
<dbReference type="Proteomes" id="UP000663824">
    <property type="component" value="Unassembled WGS sequence"/>
</dbReference>
<evidence type="ECO:0000313" key="1">
    <source>
        <dbReference type="EMBL" id="CAF1959095.1"/>
    </source>
</evidence>